<comment type="caution">
    <text evidence="1">The sequence shown here is derived from an EMBL/GenBank/DDBJ whole genome shotgun (WGS) entry which is preliminary data.</text>
</comment>
<evidence type="ECO:0000313" key="2">
    <source>
        <dbReference type="Proteomes" id="UP000829685"/>
    </source>
</evidence>
<organism evidence="1 2">
    <name type="scientific">Neoarthrinium moseri</name>
    <dbReference type="NCBI Taxonomy" id="1658444"/>
    <lineage>
        <taxon>Eukaryota</taxon>
        <taxon>Fungi</taxon>
        <taxon>Dikarya</taxon>
        <taxon>Ascomycota</taxon>
        <taxon>Pezizomycotina</taxon>
        <taxon>Sordariomycetes</taxon>
        <taxon>Xylariomycetidae</taxon>
        <taxon>Amphisphaeriales</taxon>
        <taxon>Apiosporaceae</taxon>
        <taxon>Neoarthrinium</taxon>
    </lineage>
</organism>
<dbReference type="Proteomes" id="UP000829685">
    <property type="component" value="Unassembled WGS sequence"/>
</dbReference>
<protein>
    <submittedName>
        <fullName evidence="1">Uncharacterized protein</fullName>
    </submittedName>
</protein>
<reference evidence="1" key="1">
    <citation type="submission" date="2021-03" db="EMBL/GenBank/DDBJ databases">
        <title>Revisited historic fungal species revealed as producer of novel bioactive compounds through whole genome sequencing and comparative genomics.</title>
        <authorList>
            <person name="Vignolle G.A."/>
            <person name="Hochenegger N."/>
            <person name="Mach R.L."/>
            <person name="Mach-Aigner A.R."/>
            <person name="Javad Rahimi M."/>
            <person name="Salim K.A."/>
            <person name="Chan C.M."/>
            <person name="Lim L.B.L."/>
            <person name="Cai F."/>
            <person name="Druzhinina I.S."/>
            <person name="U'Ren J.M."/>
            <person name="Derntl C."/>
        </authorList>
    </citation>
    <scope>NUCLEOTIDE SEQUENCE</scope>
    <source>
        <strain evidence="1">TUCIM 5799</strain>
    </source>
</reference>
<gene>
    <name evidence="1" type="ORF">JX265_002523</name>
</gene>
<proteinExistence type="predicted"/>
<dbReference type="EMBL" id="JAFIMR010000004">
    <property type="protein sequence ID" value="KAI1879569.1"/>
    <property type="molecule type" value="Genomic_DNA"/>
</dbReference>
<dbReference type="AlphaFoldDB" id="A0A9Q0AT32"/>
<sequence length="128" mass="14459">MQTVGNENREAFSKVIFHAKAIDANIDNRHIRLFPAWHRQPEHSHILGREVVSSAYDDVRPLRTIVDDGAVELPPNPHPDMAKQKFSCQLQVSIPDRRIPALVPSLVLFSRRASVREFGTGIIKMEGV</sequence>
<accession>A0A9Q0AT32</accession>
<name>A0A9Q0AT32_9PEZI</name>
<keyword evidence="2" id="KW-1185">Reference proteome</keyword>
<evidence type="ECO:0000313" key="1">
    <source>
        <dbReference type="EMBL" id="KAI1879569.1"/>
    </source>
</evidence>